<organism evidence="2 3">
    <name type="scientific">Novosphingobium fluoreni</name>
    <dbReference type="NCBI Taxonomy" id="1391222"/>
    <lineage>
        <taxon>Bacteria</taxon>
        <taxon>Pseudomonadati</taxon>
        <taxon>Pseudomonadota</taxon>
        <taxon>Alphaproteobacteria</taxon>
        <taxon>Sphingomonadales</taxon>
        <taxon>Sphingomonadaceae</taxon>
        <taxon>Novosphingobium</taxon>
    </lineage>
</organism>
<dbReference type="AlphaFoldDB" id="A0A7W6C167"/>
<evidence type="ECO:0000313" key="3">
    <source>
        <dbReference type="Proteomes" id="UP000561459"/>
    </source>
</evidence>
<proteinExistence type="predicted"/>
<dbReference type="Proteomes" id="UP000561459">
    <property type="component" value="Unassembled WGS sequence"/>
</dbReference>
<evidence type="ECO:0000259" key="1">
    <source>
        <dbReference type="Pfam" id="PF13946"/>
    </source>
</evidence>
<protein>
    <recommendedName>
        <fullName evidence="1">DUF4214 domain-containing protein</fullName>
    </recommendedName>
</protein>
<comment type="caution">
    <text evidence="2">The sequence shown here is derived from an EMBL/GenBank/DDBJ whole genome shotgun (WGS) entry which is preliminary data.</text>
</comment>
<feature type="domain" description="DUF4214" evidence="1">
    <location>
        <begin position="185"/>
        <end position="239"/>
    </location>
</feature>
<dbReference type="Pfam" id="PF13946">
    <property type="entry name" value="DUF4214"/>
    <property type="match status" value="1"/>
</dbReference>
<keyword evidence="3" id="KW-1185">Reference proteome</keyword>
<name>A0A7W6C167_9SPHN</name>
<dbReference type="EMBL" id="JACIDY010000012">
    <property type="protein sequence ID" value="MBB3941603.1"/>
    <property type="molecule type" value="Genomic_DNA"/>
</dbReference>
<accession>A0A7W6C167</accession>
<dbReference type="InterPro" id="IPR025282">
    <property type="entry name" value="DUF4214"/>
</dbReference>
<evidence type="ECO:0000313" key="2">
    <source>
        <dbReference type="EMBL" id="MBB3941603.1"/>
    </source>
</evidence>
<sequence length="465" mass="51423">MEIDDLDAVVSSQIEVAPKMLERMNGIRAEILSELQYSQHSAEIAVTELIQREINALKDSIQTTASSREHYIRHSRQETVQDNEVERPIIEHDEPVDKSTDLQTIKISISQDLAAAHDHFERNFIVALTEAHLKVVAMLEAAMQAQLSASPAATRNVEACVNWLANHGESALTDDLKGDFEIAASEWSDDVFAEAGYFWLLGRSAEPVGLDHHLSSMRRGTSRAKFLFNLASSQEALTHLQQLASLKHDESDFLHQAYTLFLGRGMDGAGQSHYAGVLTRRGDRARVRVMRDIAHSQEAYLNRTPHASAWRFVTKANSFFTRYRRAWLRIRLGGRAAERHVWQVGRLSMLEAEAKRASANIHSRIDETYAELVKLLSSIKAAEHGHLSGELSASQGAKLLLSGGNMSALAEPSPVSMATLIPGEAVPIPEPHAPIADLLRDTSADKQVSQIASAIRAELQKLGLN</sequence>
<gene>
    <name evidence="2" type="ORF">GGR39_003284</name>
</gene>
<reference evidence="2 3" key="1">
    <citation type="submission" date="2020-08" db="EMBL/GenBank/DDBJ databases">
        <title>Genomic Encyclopedia of Type Strains, Phase IV (KMG-IV): sequencing the most valuable type-strain genomes for metagenomic binning, comparative biology and taxonomic classification.</title>
        <authorList>
            <person name="Goeker M."/>
        </authorList>
    </citation>
    <scope>NUCLEOTIDE SEQUENCE [LARGE SCALE GENOMIC DNA]</scope>
    <source>
        <strain evidence="2 3">DSM 27568</strain>
    </source>
</reference>